<evidence type="ECO:0000256" key="3">
    <source>
        <dbReference type="ARBA" id="ARBA00022692"/>
    </source>
</evidence>
<evidence type="ECO:0000256" key="7">
    <source>
        <dbReference type="SAM" id="MobiDB-lite"/>
    </source>
</evidence>
<keyword evidence="3" id="KW-0812">Transmembrane</keyword>
<evidence type="ECO:0000256" key="1">
    <source>
        <dbReference type="ARBA" id="ARBA00004370"/>
    </source>
</evidence>
<gene>
    <name evidence="9" type="ORF">ACFQPB_07005</name>
</gene>
<dbReference type="Pfam" id="PF01103">
    <property type="entry name" value="Omp85"/>
    <property type="match status" value="1"/>
</dbReference>
<dbReference type="InterPro" id="IPR039910">
    <property type="entry name" value="D15-like"/>
</dbReference>
<name>A0ABW2QH77_9BURK</name>
<keyword evidence="6" id="KW-0998">Cell outer membrane</keyword>
<protein>
    <submittedName>
        <fullName evidence="9">Autotransporter assembly complex family protein</fullName>
    </submittedName>
</protein>
<feature type="compositionally biased region" description="Basic and acidic residues" evidence="7">
    <location>
        <begin position="1"/>
        <end position="12"/>
    </location>
</feature>
<dbReference type="Proteomes" id="UP001596501">
    <property type="component" value="Unassembled WGS sequence"/>
</dbReference>
<evidence type="ECO:0000313" key="9">
    <source>
        <dbReference type="EMBL" id="MFC7408606.1"/>
    </source>
</evidence>
<feature type="domain" description="Bacterial surface antigen (D15)" evidence="8">
    <location>
        <begin position="441"/>
        <end position="639"/>
    </location>
</feature>
<dbReference type="PANTHER" id="PTHR12815:SF47">
    <property type="entry name" value="TRANSLOCATION AND ASSEMBLY MODULE SUBUNIT TAMA"/>
    <property type="match status" value="1"/>
</dbReference>
<sequence>MAVPAEHLHRAATDGTAHVPTHAQRPGRRHAPALQVALQRTAASALLALALLGAPPARAQAQAPDSGPRFDIELQAPEPLRAFLLRHAELQRFRDLPDLDASELDRLVAQTPADLRNLLGTQGHFSPVIRVRVAREGARPQVQIDVEPGPPTQVASVDIRFASTTPGDTQAETRQAATRDQWSLTPGQPFTQAAWDNAKTGLLRGLTAQRYPLARLLDSRADIDATQQQAHLTLQVDTGTPVRLGELRVEGAERYPPAQAADLARLAGLVPGADYNLATLQAAQQRLAESGYYSAAFVFVDTAGDPDAAPVVLQLREAQLQKLVLGVGASTNSGPRLSLEHTHHRVPGLRWRSTVKLRAERDTPLAEGELRSPRDASGWYWNVGALAQRERDADLSITSQRLRAGRTTDTATRDRSFYLQYDRARSDSEALRAAGPLVAESSVSANFAFARRQYDALPVARQGQGYSAELGVGMTLGDSRRPYLRTRARWHGLFPLTERASGQRLAVRLEGGAVLAADDARIPATQRFLAGGDVSVRGYDVRGIGVPQADGSVLPGRYLGVASLEWQRPLGSPGQPSDWEHTVFIDAGAVANRPADLKPRYGVGTGVRYNSPVGPLQLDLAYGLDTQRWRIHLSVGATF</sequence>
<comment type="caution">
    <text evidence="9">The sequence shown here is derived from an EMBL/GenBank/DDBJ whole genome shotgun (WGS) entry which is preliminary data.</text>
</comment>
<evidence type="ECO:0000256" key="2">
    <source>
        <dbReference type="ARBA" id="ARBA00022452"/>
    </source>
</evidence>
<evidence type="ECO:0000256" key="6">
    <source>
        <dbReference type="ARBA" id="ARBA00023237"/>
    </source>
</evidence>
<dbReference type="InterPro" id="IPR000184">
    <property type="entry name" value="Bac_surfAg_D15"/>
</dbReference>
<feature type="region of interest" description="Disordered" evidence="7">
    <location>
        <begin position="1"/>
        <end position="30"/>
    </location>
</feature>
<comment type="subcellular location">
    <subcellularLocation>
        <location evidence="1">Membrane</location>
    </subcellularLocation>
</comment>
<keyword evidence="4" id="KW-0732">Signal</keyword>
<dbReference type="Gene3D" id="2.40.160.50">
    <property type="entry name" value="membrane protein fhac: a member of the omp85/tpsb transporter family"/>
    <property type="match status" value="1"/>
</dbReference>
<dbReference type="RefSeq" id="WP_382221162.1">
    <property type="nucleotide sequence ID" value="NZ_JBHTCA010000004.1"/>
</dbReference>
<keyword evidence="5" id="KW-0472">Membrane</keyword>
<keyword evidence="10" id="KW-1185">Reference proteome</keyword>
<proteinExistence type="predicted"/>
<dbReference type="PANTHER" id="PTHR12815">
    <property type="entry name" value="SORTING AND ASSEMBLY MACHINERY SAMM50 PROTEIN FAMILY MEMBER"/>
    <property type="match status" value="1"/>
</dbReference>
<organism evidence="9 10">
    <name type="scientific">Hydrogenophaga atypica</name>
    <dbReference type="NCBI Taxonomy" id="249409"/>
    <lineage>
        <taxon>Bacteria</taxon>
        <taxon>Pseudomonadati</taxon>
        <taxon>Pseudomonadota</taxon>
        <taxon>Betaproteobacteria</taxon>
        <taxon>Burkholderiales</taxon>
        <taxon>Comamonadaceae</taxon>
        <taxon>Hydrogenophaga</taxon>
    </lineage>
</organism>
<keyword evidence="2" id="KW-1134">Transmembrane beta strand</keyword>
<evidence type="ECO:0000259" key="8">
    <source>
        <dbReference type="Pfam" id="PF01103"/>
    </source>
</evidence>
<evidence type="ECO:0000256" key="4">
    <source>
        <dbReference type="ARBA" id="ARBA00022729"/>
    </source>
</evidence>
<reference evidence="10" key="1">
    <citation type="journal article" date="2019" name="Int. J. Syst. Evol. Microbiol.">
        <title>The Global Catalogue of Microorganisms (GCM) 10K type strain sequencing project: providing services to taxonomists for standard genome sequencing and annotation.</title>
        <authorList>
            <consortium name="The Broad Institute Genomics Platform"/>
            <consortium name="The Broad Institute Genome Sequencing Center for Infectious Disease"/>
            <person name="Wu L."/>
            <person name="Ma J."/>
        </authorList>
    </citation>
    <scope>NUCLEOTIDE SEQUENCE [LARGE SCALE GENOMIC DNA]</scope>
    <source>
        <strain evidence="10">CGMCC 1.12371</strain>
    </source>
</reference>
<dbReference type="EMBL" id="JBHTCA010000004">
    <property type="protein sequence ID" value="MFC7408606.1"/>
    <property type="molecule type" value="Genomic_DNA"/>
</dbReference>
<dbReference type="Gene3D" id="3.10.20.310">
    <property type="entry name" value="membrane protein fhac"/>
    <property type="match status" value="2"/>
</dbReference>
<accession>A0ABW2QH77</accession>
<evidence type="ECO:0000256" key="5">
    <source>
        <dbReference type="ARBA" id="ARBA00023136"/>
    </source>
</evidence>
<evidence type="ECO:0000313" key="10">
    <source>
        <dbReference type="Proteomes" id="UP001596501"/>
    </source>
</evidence>